<evidence type="ECO:0000259" key="5">
    <source>
        <dbReference type="PROSITE" id="PS50122"/>
    </source>
</evidence>
<dbReference type="GO" id="GO:0008984">
    <property type="term" value="F:protein-glutamate methylesterase activity"/>
    <property type="evidence" value="ECO:0007669"/>
    <property type="project" value="UniProtKB-EC"/>
</dbReference>
<evidence type="ECO:0000256" key="2">
    <source>
        <dbReference type="ARBA" id="ARBA00039140"/>
    </source>
</evidence>
<evidence type="ECO:0000256" key="1">
    <source>
        <dbReference type="ARBA" id="ARBA00022801"/>
    </source>
</evidence>
<evidence type="ECO:0000256" key="4">
    <source>
        <dbReference type="PROSITE-ProRule" id="PRU00050"/>
    </source>
</evidence>
<feature type="active site" evidence="4">
    <location>
        <position position="51"/>
    </location>
</feature>
<dbReference type="PANTHER" id="PTHR42872">
    <property type="entry name" value="PROTEIN-GLUTAMATE METHYLESTERASE/PROTEIN-GLUTAMINE GLUTAMINASE"/>
    <property type="match status" value="1"/>
</dbReference>
<keyword evidence="1 4" id="KW-0378">Hydrolase</keyword>
<keyword evidence="7" id="KW-1185">Reference proteome</keyword>
<dbReference type="eggNOG" id="COG2201">
    <property type="taxonomic scope" value="Bacteria"/>
</dbReference>
<dbReference type="Pfam" id="PF01339">
    <property type="entry name" value="CheB_methylest"/>
    <property type="match status" value="1"/>
</dbReference>
<dbReference type="SUPFAM" id="SSF52738">
    <property type="entry name" value="Methylesterase CheB, C-terminal domain"/>
    <property type="match status" value="1"/>
</dbReference>
<dbReference type="Proteomes" id="UP000017837">
    <property type="component" value="Unassembled WGS sequence"/>
</dbReference>
<proteinExistence type="predicted"/>
<dbReference type="EMBL" id="AWGB01000005">
    <property type="protein sequence ID" value="ESQ94059.1"/>
    <property type="molecule type" value="Genomic_DNA"/>
</dbReference>
<dbReference type="RefSeq" id="WP_018081447.1">
    <property type="nucleotide sequence ID" value="NZ_AQWM01000005.1"/>
</dbReference>
<dbReference type="PANTHER" id="PTHR42872:SF6">
    <property type="entry name" value="PROTEIN-GLUTAMATE METHYLESTERASE_PROTEIN-GLUTAMINE GLUTAMINASE"/>
    <property type="match status" value="1"/>
</dbReference>
<evidence type="ECO:0000256" key="3">
    <source>
        <dbReference type="ARBA" id="ARBA00048267"/>
    </source>
</evidence>
<dbReference type="CDD" id="cd16433">
    <property type="entry name" value="CheB"/>
    <property type="match status" value="1"/>
</dbReference>
<dbReference type="GO" id="GO:0000156">
    <property type="term" value="F:phosphorelay response regulator activity"/>
    <property type="evidence" value="ECO:0007669"/>
    <property type="project" value="InterPro"/>
</dbReference>
<name>V4Q317_9CAUL</name>
<feature type="active site" evidence="4">
    <location>
        <position position="24"/>
    </location>
</feature>
<dbReference type="InterPro" id="IPR035909">
    <property type="entry name" value="CheB_C"/>
</dbReference>
<dbReference type="EC" id="3.1.1.61" evidence="2"/>
<organism evidence="6 7">
    <name type="scientific">Asticcacaulis benevestitus DSM 16100 = ATCC BAA-896</name>
    <dbReference type="NCBI Taxonomy" id="1121022"/>
    <lineage>
        <taxon>Bacteria</taxon>
        <taxon>Pseudomonadati</taxon>
        <taxon>Pseudomonadota</taxon>
        <taxon>Alphaproteobacteria</taxon>
        <taxon>Caulobacterales</taxon>
        <taxon>Caulobacteraceae</taxon>
        <taxon>Asticcacaulis</taxon>
    </lineage>
</organism>
<sequence>MKSRKASDIIVRHTEPEAVVIGVSAGGLKALSAILPTLPADYPLPIMIVIHLPPDRNSVVAKLFDDKCALTVREADDKEDILPGYVYFAPPDYHLLIESDRRLSLSSEEPVLFSRPSVDVLFETAADVYGEGLIGIILTGANPDGAAGLKQVVKEGGRALVQRPDQAYASAMPEAALAMSPQAESLTLEQIADELIKAVQV</sequence>
<keyword evidence="4" id="KW-0145">Chemotaxis</keyword>
<reference evidence="6 7" key="1">
    <citation type="journal article" date="2014" name="Nature">
        <title>Sequential evolution of bacterial morphology by co-option of a developmental regulator.</title>
        <authorList>
            <person name="Jiang C."/>
            <person name="Brown P.J."/>
            <person name="Ducret A."/>
            <person name="Brun Y.V."/>
        </authorList>
    </citation>
    <scope>NUCLEOTIDE SEQUENCE [LARGE SCALE GENOMIC DNA]</scope>
    <source>
        <strain evidence="6 7">DSM 16100</strain>
    </source>
</reference>
<accession>V4Q317</accession>
<dbReference type="GO" id="GO:0005737">
    <property type="term" value="C:cytoplasm"/>
    <property type="evidence" value="ECO:0007669"/>
    <property type="project" value="InterPro"/>
</dbReference>
<comment type="caution">
    <text evidence="6">The sequence shown here is derived from an EMBL/GenBank/DDBJ whole genome shotgun (WGS) entry which is preliminary data.</text>
</comment>
<dbReference type="STRING" id="1121022.GCA_000376105_01781"/>
<evidence type="ECO:0000313" key="6">
    <source>
        <dbReference type="EMBL" id="ESQ94059.1"/>
    </source>
</evidence>
<feature type="domain" description="CheB-type methylesterase" evidence="5">
    <location>
        <begin position="12"/>
        <end position="201"/>
    </location>
</feature>
<dbReference type="AlphaFoldDB" id="V4Q317"/>
<gene>
    <name evidence="6" type="ORF">ABENE_02930</name>
</gene>
<dbReference type="Gene3D" id="3.40.50.180">
    <property type="entry name" value="Methylesterase CheB, C-terminal domain"/>
    <property type="match status" value="1"/>
</dbReference>
<evidence type="ECO:0000313" key="7">
    <source>
        <dbReference type="Proteomes" id="UP000017837"/>
    </source>
</evidence>
<dbReference type="PROSITE" id="PS50122">
    <property type="entry name" value="CHEB"/>
    <property type="match status" value="1"/>
</dbReference>
<dbReference type="GO" id="GO:0006935">
    <property type="term" value="P:chemotaxis"/>
    <property type="evidence" value="ECO:0007669"/>
    <property type="project" value="UniProtKB-UniRule"/>
</dbReference>
<dbReference type="PATRIC" id="fig|1121022.4.peg.581"/>
<feature type="active site" evidence="4">
    <location>
        <position position="144"/>
    </location>
</feature>
<dbReference type="InterPro" id="IPR000673">
    <property type="entry name" value="Sig_transdc_resp-reg_Me-estase"/>
</dbReference>
<comment type="catalytic activity">
    <reaction evidence="3">
        <text>[protein]-L-glutamate 5-O-methyl ester + H2O = L-glutamyl-[protein] + methanol + H(+)</text>
        <dbReference type="Rhea" id="RHEA:23236"/>
        <dbReference type="Rhea" id="RHEA-COMP:10208"/>
        <dbReference type="Rhea" id="RHEA-COMP:10311"/>
        <dbReference type="ChEBI" id="CHEBI:15377"/>
        <dbReference type="ChEBI" id="CHEBI:15378"/>
        <dbReference type="ChEBI" id="CHEBI:17790"/>
        <dbReference type="ChEBI" id="CHEBI:29973"/>
        <dbReference type="ChEBI" id="CHEBI:82795"/>
        <dbReference type="EC" id="3.1.1.61"/>
    </reaction>
</comment>
<protein>
    <recommendedName>
        <fullName evidence="2">protein-glutamate methylesterase</fullName>
        <ecNumber evidence="2">3.1.1.61</ecNumber>
    </recommendedName>
</protein>